<dbReference type="CDD" id="cd23992">
    <property type="entry name" value="PBP_GOBP"/>
    <property type="match status" value="1"/>
</dbReference>
<dbReference type="PANTHER" id="PTHR21364:SF2">
    <property type="entry name" value="GENERAL ODORANT-BINDING PROTEIN 19A"/>
    <property type="match status" value="1"/>
</dbReference>
<dbReference type="GO" id="GO:0035275">
    <property type="term" value="F:dibutyl phthalate binding"/>
    <property type="evidence" value="ECO:0007669"/>
    <property type="project" value="TreeGrafter"/>
</dbReference>
<dbReference type="OrthoDB" id="6815539at2759"/>
<dbReference type="Pfam" id="PF01395">
    <property type="entry name" value="PBP_GOBP"/>
    <property type="match status" value="1"/>
</dbReference>
<keyword evidence="1" id="KW-0732">Signal</keyword>
<dbReference type="GO" id="GO:0042048">
    <property type="term" value="P:olfactory behavior"/>
    <property type="evidence" value="ECO:0007669"/>
    <property type="project" value="TreeGrafter"/>
</dbReference>
<dbReference type="EMBL" id="KX890106">
    <property type="protein sequence ID" value="ARH65464.1"/>
    <property type="molecule type" value="mRNA"/>
</dbReference>
<organism evidence="2">
    <name type="scientific">Anoplophora glabripennis</name>
    <name type="common">Asian longhorn beetle</name>
    <name type="synonym">Anoplophora nobilis</name>
    <dbReference type="NCBI Taxonomy" id="217634"/>
    <lineage>
        <taxon>Eukaryota</taxon>
        <taxon>Metazoa</taxon>
        <taxon>Ecdysozoa</taxon>
        <taxon>Arthropoda</taxon>
        <taxon>Hexapoda</taxon>
        <taxon>Insecta</taxon>
        <taxon>Pterygota</taxon>
        <taxon>Neoptera</taxon>
        <taxon>Endopterygota</taxon>
        <taxon>Coleoptera</taxon>
        <taxon>Polyphaga</taxon>
        <taxon>Cucujiformia</taxon>
        <taxon>Chrysomeloidea</taxon>
        <taxon>Cerambycidae</taxon>
        <taxon>Lamiinae</taxon>
        <taxon>Lamiini</taxon>
        <taxon>Anoplophora</taxon>
    </lineage>
</organism>
<dbReference type="GO" id="GO:0005576">
    <property type="term" value="C:extracellular region"/>
    <property type="evidence" value="ECO:0007669"/>
    <property type="project" value="TreeGrafter"/>
</dbReference>
<dbReference type="GO" id="GO:0005549">
    <property type="term" value="F:odorant binding"/>
    <property type="evidence" value="ECO:0007669"/>
    <property type="project" value="InterPro"/>
</dbReference>
<dbReference type="GO" id="GO:0007608">
    <property type="term" value="P:sensory perception of smell"/>
    <property type="evidence" value="ECO:0007669"/>
    <property type="project" value="TreeGrafter"/>
</dbReference>
<accession>A0A1W5XGK0</accession>
<feature type="chain" id="PRO_5010882082" evidence="1">
    <location>
        <begin position="22"/>
        <end position="144"/>
    </location>
</feature>
<dbReference type="GeneID" id="108905060"/>
<dbReference type="AlphaFoldDB" id="A0A1W5XGK0"/>
<dbReference type="InterPro" id="IPR036728">
    <property type="entry name" value="PBP_GOBP_sf"/>
</dbReference>
<dbReference type="SMR" id="A0A1W5XGK0"/>
<dbReference type="SUPFAM" id="SSF47565">
    <property type="entry name" value="Insect pheromone/odorant-binding proteins"/>
    <property type="match status" value="1"/>
</dbReference>
<protein>
    <submittedName>
        <fullName evidence="2">Odorant binding protein 9</fullName>
    </submittedName>
</protein>
<evidence type="ECO:0000313" key="2">
    <source>
        <dbReference type="EMBL" id="ARH65464.1"/>
    </source>
</evidence>
<evidence type="ECO:0000256" key="1">
    <source>
        <dbReference type="SAM" id="SignalP"/>
    </source>
</evidence>
<reference evidence="2" key="1">
    <citation type="submission" date="2016-09" db="EMBL/GenBank/DDBJ databases">
        <title>Identification of putative odorant binding protein genes from the Anoplophora nobilis via an antennal transcriptome analysis.</title>
        <authorList>
            <person name="Li G.-W."/>
            <person name="Chen X.-L."/>
            <person name="Shang T.-C."/>
        </authorList>
    </citation>
    <scope>NUCLEOTIDE SEQUENCE</scope>
</reference>
<dbReference type="RefSeq" id="XP_018563348.1">
    <property type="nucleotide sequence ID" value="XM_018707832.1"/>
</dbReference>
<feature type="signal peptide" evidence="1">
    <location>
        <begin position="1"/>
        <end position="21"/>
    </location>
</feature>
<dbReference type="Gene3D" id="1.10.238.20">
    <property type="entry name" value="Pheromone/general odorant binding protein domain"/>
    <property type="match status" value="1"/>
</dbReference>
<name>A0A1W5XGK0_ANOGL</name>
<dbReference type="PANTHER" id="PTHR21364">
    <property type="entry name" value="GENERAL ODORANT-BINDING PROTEIN 19A"/>
    <property type="match status" value="1"/>
</dbReference>
<dbReference type="InterPro" id="IPR006170">
    <property type="entry name" value="PBP/GOBP"/>
</dbReference>
<dbReference type="SMART" id="SM00708">
    <property type="entry name" value="PhBP"/>
    <property type="match status" value="1"/>
</dbReference>
<proteinExistence type="evidence at transcript level"/>
<dbReference type="KEGG" id="agb:108905060"/>
<sequence>MVSLNFFVTVSSLFAASVVQAALPQSEYGPQLEALQKNVRAACISTSGVDETAISNVGNGVFTDEPKIKHYLTCVLKEGKLVNEKGVFSEKNIAQLFPDKYKEESLTNIKSCIVKVNDITNLEDKIFALFKCYYHQNPDLFVFF</sequence>